<protein>
    <submittedName>
        <fullName evidence="1">Uncharacterized protein</fullName>
    </submittedName>
</protein>
<proteinExistence type="predicted"/>
<gene>
    <name evidence="1" type="ORF">LCGC14_3043130</name>
</gene>
<sequence>FTLSKLGLKATGKDPVKSTMDLLRKSLLDPDLARTLMMRTDSQIAKNKLNAFLGSNIIVEAGQENEQ</sequence>
<name>A0A0F8YWX1_9ZZZZ</name>
<feature type="non-terminal residue" evidence="1">
    <location>
        <position position="1"/>
    </location>
</feature>
<dbReference type="EMBL" id="LAZR01063913">
    <property type="protein sequence ID" value="KKK58564.1"/>
    <property type="molecule type" value="Genomic_DNA"/>
</dbReference>
<comment type="caution">
    <text evidence="1">The sequence shown here is derived from an EMBL/GenBank/DDBJ whole genome shotgun (WGS) entry which is preliminary data.</text>
</comment>
<accession>A0A0F8YWX1</accession>
<dbReference type="AlphaFoldDB" id="A0A0F8YWX1"/>
<organism evidence="1">
    <name type="scientific">marine sediment metagenome</name>
    <dbReference type="NCBI Taxonomy" id="412755"/>
    <lineage>
        <taxon>unclassified sequences</taxon>
        <taxon>metagenomes</taxon>
        <taxon>ecological metagenomes</taxon>
    </lineage>
</organism>
<reference evidence="1" key="1">
    <citation type="journal article" date="2015" name="Nature">
        <title>Complex archaea that bridge the gap between prokaryotes and eukaryotes.</title>
        <authorList>
            <person name="Spang A."/>
            <person name="Saw J.H."/>
            <person name="Jorgensen S.L."/>
            <person name="Zaremba-Niedzwiedzka K."/>
            <person name="Martijn J."/>
            <person name="Lind A.E."/>
            <person name="van Eijk R."/>
            <person name="Schleper C."/>
            <person name="Guy L."/>
            <person name="Ettema T.J."/>
        </authorList>
    </citation>
    <scope>NUCLEOTIDE SEQUENCE</scope>
</reference>
<evidence type="ECO:0000313" key="1">
    <source>
        <dbReference type="EMBL" id="KKK58564.1"/>
    </source>
</evidence>